<accession>A0A5K3F870</accession>
<evidence type="ECO:0000313" key="2">
    <source>
        <dbReference type="WBParaSite" id="MCU_006270-RC"/>
    </source>
</evidence>
<dbReference type="AlphaFoldDB" id="A0A5K3F870"/>
<feature type="region of interest" description="Disordered" evidence="1">
    <location>
        <begin position="358"/>
        <end position="383"/>
    </location>
</feature>
<dbReference type="WBParaSite" id="MCU_006270-RC">
    <property type="protein sequence ID" value="MCU_006270-RC"/>
    <property type="gene ID" value="MCU_006270"/>
</dbReference>
<feature type="compositionally biased region" description="Pro residues" evidence="1">
    <location>
        <begin position="460"/>
        <end position="474"/>
    </location>
</feature>
<name>A0A5K3F870_MESCO</name>
<feature type="compositionally biased region" description="Basic and acidic residues" evidence="1">
    <location>
        <begin position="441"/>
        <end position="455"/>
    </location>
</feature>
<protein>
    <submittedName>
        <fullName evidence="2">Pollen-specific leucine-rich repeat extensin-like protein 2</fullName>
    </submittedName>
</protein>
<feature type="compositionally biased region" description="Pro residues" evidence="1">
    <location>
        <begin position="485"/>
        <end position="499"/>
    </location>
</feature>
<feature type="compositionally biased region" description="Pro residues" evidence="1">
    <location>
        <begin position="218"/>
        <end position="251"/>
    </location>
</feature>
<organism evidence="2">
    <name type="scientific">Mesocestoides corti</name>
    <name type="common">Flatworm</name>
    <dbReference type="NCBI Taxonomy" id="53468"/>
    <lineage>
        <taxon>Eukaryota</taxon>
        <taxon>Metazoa</taxon>
        <taxon>Spiralia</taxon>
        <taxon>Lophotrochozoa</taxon>
        <taxon>Platyhelminthes</taxon>
        <taxon>Cestoda</taxon>
        <taxon>Eucestoda</taxon>
        <taxon>Cyclophyllidea</taxon>
        <taxon>Mesocestoididae</taxon>
        <taxon>Mesocestoides</taxon>
    </lineage>
</organism>
<reference evidence="2" key="1">
    <citation type="submission" date="2019-11" db="UniProtKB">
        <authorList>
            <consortium name="WormBaseParasite"/>
        </authorList>
    </citation>
    <scope>IDENTIFICATION</scope>
</reference>
<sequence>MANVQVAKCMHYTGIPTTLIPDNNPCSNPDGVGSQRFNISYLPANTPKSPFVAYMPLQMANAIRAGQNTQASSIKIPAIPRPQRDPNPRFIDQTATQDSETKQNECVTKILVSNFDGPLTVTCMDVTPKAQNTGVQPLSSFPPYSNPIAFPQPFHGSGEYSAPSSRPSFYDAYEPRRHQRSHSKRRASKRRSKSPRKDKSREKVHSTNNSNKKKDSSPPAPPAVSAHPQPPILPPQPPQHPRANPPAPFVPTPEQLLSAPLRPVQPKQRPYSLIGVQTIPLNGEIEKKKPERKRNVSLDESRWPFEHVPMVPYLPLCPHMCSQQTRSMRSEKRLQRLLDMCEGKTPIRVQIVKDGERPHSLPKTRQAKDWGRRQPVVEPSKRPVVPTLPAADVAPLKTLIRPSPPPQQPSQFQGLFGLRKGVPASKTTLEEELPSWVQRNDNNDEGRPWRKEAARRTTSVPPPAPPPPPPPPPSTYFGSPAQVPEKPPVEAPQPTPKVGPKPVIQWPPRILTEEKPQPEKTMTPPLIEYGGNQDSGSSVLSQMEGTYEVILDYSNENSLESDGGESERNQPWGNRIYGSGVTQRSQANRGPYHPEIRGGHPRGPSSGTYQNLEGNFQPKIIFKVRRDDHL</sequence>
<feature type="compositionally biased region" description="Polar residues" evidence="1">
    <location>
        <begin position="605"/>
        <end position="614"/>
    </location>
</feature>
<evidence type="ECO:0000256" key="1">
    <source>
        <dbReference type="SAM" id="MobiDB-lite"/>
    </source>
</evidence>
<feature type="compositionally biased region" description="Basic and acidic residues" evidence="1">
    <location>
        <begin position="195"/>
        <end position="205"/>
    </location>
</feature>
<feature type="compositionally biased region" description="Basic residues" evidence="1">
    <location>
        <begin position="177"/>
        <end position="194"/>
    </location>
</feature>
<proteinExistence type="predicted"/>
<feature type="region of interest" description="Disordered" evidence="1">
    <location>
        <begin position="429"/>
        <end position="539"/>
    </location>
</feature>
<feature type="region of interest" description="Disordered" evidence="1">
    <location>
        <begin position="149"/>
        <end position="254"/>
    </location>
</feature>
<feature type="region of interest" description="Disordered" evidence="1">
    <location>
        <begin position="555"/>
        <end position="617"/>
    </location>
</feature>